<keyword evidence="1" id="KW-0812">Transmembrane</keyword>
<keyword evidence="1" id="KW-1133">Transmembrane helix</keyword>
<keyword evidence="3" id="KW-1185">Reference proteome</keyword>
<name>A0A7X1E2D2_9BACT</name>
<comment type="caution">
    <text evidence="2">The sequence shown here is derived from an EMBL/GenBank/DDBJ whole genome shotgun (WGS) entry which is preliminary data.</text>
</comment>
<organism evidence="2 3">
    <name type="scientific">Puniceicoccus vermicola</name>
    <dbReference type="NCBI Taxonomy" id="388746"/>
    <lineage>
        <taxon>Bacteria</taxon>
        <taxon>Pseudomonadati</taxon>
        <taxon>Verrucomicrobiota</taxon>
        <taxon>Opitutia</taxon>
        <taxon>Puniceicoccales</taxon>
        <taxon>Puniceicoccaceae</taxon>
        <taxon>Puniceicoccus</taxon>
    </lineage>
</organism>
<accession>A0A7X1E2D2</accession>
<sequence>MNDQQEPKNEEVSPEVKRKAQRTIWILYGVMAIMILLPFLMLFFR</sequence>
<gene>
    <name evidence="2" type="ORF">H5P30_00995</name>
</gene>
<keyword evidence="1" id="KW-0472">Membrane</keyword>
<evidence type="ECO:0000313" key="2">
    <source>
        <dbReference type="EMBL" id="MBC2600350.1"/>
    </source>
</evidence>
<feature type="transmembrane region" description="Helical" evidence="1">
    <location>
        <begin position="25"/>
        <end position="44"/>
    </location>
</feature>
<dbReference type="RefSeq" id="WP_185691100.1">
    <property type="nucleotide sequence ID" value="NZ_JACHVA010000016.1"/>
</dbReference>
<evidence type="ECO:0000256" key="1">
    <source>
        <dbReference type="SAM" id="Phobius"/>
    </source>
</evidence>
<dbReference type="EMBL" id="JACHVA010000016">
    <property type="protein sequence ID" value="MBC2600350.1"/>
    <property type="molecule type" value="Genomic_DNA"/>
</dbReference>
<dbReference type="AlphaFoldDB" id="A0A7X1E2D2"/>
<evidence type="ECO:0000313" key="3">
    <source>
        <dbReference type="Proteomes" id="UP000525652"/>
    </source>
</evidence>
<protein>
    <submittedName>
        <fullName evidence="2">Uncharacterized protein</fullName>
    </submittedName>
</protein>
<reference evidence="2 3" key="1">
    <citation type="submission" date="2020-07" db="EMBL/GenBank/DDBJ databases">
        <authorList>
            <person name="Feng X."/>
        </authorList>
    </citation>
    <scope>NUCLEOTIDE SEQUENCE [LARGE SCALE GENOMIC DNA]</scope>
    <source>
        <strain evidence="2 3">JCM14086</strain>
    </source>
</reference>
<proteinExistence type="predicted"/>
<dbReference type="Proteomes" id="UP000525652">
    <property type="component" value="Unassembled WGS sequence"/>
</dbReference>